<evidence type="ECO:0000313" key="2">
    <source>
        <dbReference type="EMBL" id="MES0835527.1"/>
    </source>
</evidence>
<keyword evidence="3" id="KW-1185">Reference proteome</keyword>
<comment type="caution">
    <text evidence="2">The sequence shown here is derived from an EMBL/GenBank/DDBJ whole genome shotgun (WGS) entry which is preliminary data.</text>
</comment>
<protein>
    <submittedName>
        <fullName evidence="2">Uncharacterized protein</fullName>
    </submittedName>
</protein>
<evidence type="ECO:0000313" key="3">
    <source>
        <dbReference type="Proteomes" id="UP001432401"/>
    </source>
</evidence>
<organism evidence="2 3">
    <name type="scientific">Nocardiopsis tropica</name>
    <dbReference type="NCBI Taxonomy" id="109330"/>
    <lineage>
        <taxon>Bacteria</taxon>
        <taxon>Bacillati</taxon>
        <taxon>Actinomycetota</taxon>
        <taxon>Actinomycetes</taxon>
        <taxon>Streptosporangiales</taxon>
        <taxon>Nocardiopsidaceae</taxon>
        <taxon>Nocardiopsis</taxon>
    </lineage>
</organism>
<keyword evidence="1" id="KW-1133">Transmembrane helix</keyword>
<gene>
    <name evidence="2" type="ORF">ABUK86_17245</name>
</gene>
<proteinExistence type="predicted"/>
<accession>A0ABV1ZWN3</accession>
<feature type="transmembrane region" description="Helical" evidence="1">
    <location>
        <begin position="68"/>
        <end position="87"/>
    </location>
</feature>
<feature type="transmembrane region" description="Helical" evidence="1">
    <location>
        <begin position="7"/>
        <end position="27"/>
    </location>
</feature>
<evidence type="ECO:0000256" key="1">
    <source>
        <dbReference type="SAM" id="Phobius"/>
    </source>
</evidence>
<dbReference type="Proteomes" id="UP001432401">
    <property type="component" value="Unassembled WGS sequence"/>
</dbReference>
<sequence length="100" mass="10375">MRHSTKLFILVGVALVVTGVVAGLLPIEPIDPGQSGPLFIGECGKVFDRESSYLGGPECAAAWSNRTLLVWGSIVPGAVLAFGALIMDPSVGKKRDPAGK</sequence>
<keyword evidence="1" id="KW-0472">Membrane</keyword>
<dbReference type="RefSeq" id="WP_344183092.1">
    <property type="nucleotide sequence ID" value="NZ_JBEQNA010000011.1"/>
</dbReference>
<reference evidence="2 3" key="1">
    <citation type="submission" date="2024-06" db="EMBL/GenBank/DDBJ databases">
        <authorList>
            <person name="Bataeva Y.V."/>
            <person name="Grigorian L.N."/>
            <person name="Solomentsev V.I."/>
        </authorList>
    </citation>
    <scope>NUCLEOTIDE SEQUENCE [LARGE SCALE GENOMIC DNA]</scope>
    <source>
        <strain evidence="3">SCPM-O-B-12605 (RCAM04882)</strain>
    </source>
</reference>
<dbReference type="EMBL" id="JBEQNB010000009">
    <property type="protein sequence ID" value="MES0835527.1"/>
    <property type="molecule type" value="Genomic_DNA"/>
</dbReference>
<keyword evidence="1" id="KW-0812">Transmembrane</keyword>
<name>A0ABV1ZWN3_9ACTN</name>